<dbReference type="GO" id="GO:0008168">
    <property type="term" value="F:methyltransferase activity"/>
    <property type="evidence" value="ECO:0007669"/>
    <property type="project" value="UniProtKB-KW"/>
</dbReference>
<keyword evidence="1" id="KW-0808">Transferase</keyword>
<dbReference type="AlphaFoldDB" id="A0A081BMV7"/>
<dbReference type="GO" id="GO:0032259">
    <property type="term" value="P:methylation"/>
    <property type="evidence" value="ECO:0007669"/>
    <property type="project" value="UniProtKB-KW"/>
</dbReference>
<dbReference type="Proteomes" id="UP000030700">
    <property type="component" value="Unassembled WGS sequence"/>
</dbReference>
<dbReference type="SUPFAM" id="SSF53335">
    <property type="entry name" value="S-adenosyl-L-methionine-dependent methyltransferases"/>
    <property type="match status" value="1"/>
</dbReference>
<organism evidence="1">
    <name type="scientific">Candidatus Moduliflexus flocculans</name>
    <dbReference type="NCBI Taxonomy" id="1499966"/>
    <lineage>
        <taxon>Bacteria</taxon>
        <taxon>Candidatus Moduliflexota</taxon>
        <taxon>Candidatus Moduliflexia</taxon>
        <taxon>Candidatus Moduliflexales</taxon>
        <taxon>Candidatus Moduliflexaceae</taxon>
    </lineage>
</organism>
<dbReference type="HOGENOM" id="CLU_100864_0_0_0"/>
<evidence type="ECO:0000313" key="1">
    <source>
        <dbReference type="EMBL" id="GAK51723.1"/>
    </source>
</evidence>
<sequence>MLNRTFLKQQIKQHIPTKVLWPILRWRRQPVTPANWLNLRQLTPMSRSFGFDRGTPICRHYIAQFLSYHAQDIHGCVLEIADANYTNQFGGKRVVKSDVLHVTGDNPNATIVGNLATGEGIPHNAFDCIILTQTLPFIYDLRAAVRHLHAALRPGGVVLATASGISPISRYDMERWGDFWRLTDASAKKLFEESFLPEHIQVTTYGNVLSAVAYLHGLAAEELTWTELDACDPDYQVIIAIRAEKS</sequence>
<proteinExistence type="predicted"/>
<gene>
    <name evidence="1" type="ORF">U14_02968</name>
</gene>
<dbReference type="Gene3D" id="3.40.50.150">
    <property type="entry name" value="Vaccinia Virus protein VP39"/>
    <property type="match status" value="1"/>
</dbReference>
<evidence type="ECO:0000313" key="2">
    <source>
        <dbReference type="Proteomes" id="UP000030700"/>
    </source>
</evidence>
<keyword evidence="2" id="KW-1185">Reference proteome</keyword>
<keyword evidence="1" id="KW-0489">Methyltransferase</keyword>
<reference evidence="1" key="1">
    <citation type="journal article" date="2015" name="PeerJ">
        <title>First genomic representation of candidate bacterial phylum KSB3 points to enhanced environmental sensing as a trigger of wastewater bulking.</title>
        <authorList>
            <person name="Sekiguchi Y."/>
            <person name="Ohashi A."/>
            <person name="Parks D.H."/>
            <person name="Yamauchi T."/>
            <person name="Tyson G.W."/>
            <person name="Hugenholtz P."/>
        </authorList>
    </citation>
    <scope>NUCLEOTIDE SEQUENCE [LARGE SCALE GENOMIC DNA]</scope>
</reference>
<accession>A0A081BMV7</accession>
<dbReference type="STRING" id="1499966.U14_02968"/>
<dbReference type="EMBL" id="DF820457">
    <property type="protein sequence ID" value="GAK51723.1"/>
    <property type="molecule type" value="Genomic_DNA"/>
</dbReference>
<name>A0A081BMV7_9BACT</name>
<dbReference type="Pfam" id="PF13489">
    <property type="entry name" value="Methyltransf_23"/>
    <property type="match status" value="1"/>
</dbReference>
<dbReference type="InterPro" id="IPR029063">
    <property type="entry name" value="SAM-dependent_MTases_sf"/>
</dbReference>
<protein>
    <submittedName>
        <fullName evidence="1">Putative methyltransferase</fullName>
    </submittedName>
</protein>